<dbReference type="OrthoDB" id="6108at2759"/>
<evidence type="ECO:0000259" key="18">
    <source>
        <dbReference type="PROSITE" id="PS50089"/>
    </source>
</evidence>
<evidence type="ECO:0000256" key="1">
    <source>
        <dbReference type="ARBA" id="ARBA00000900"/>
    </source>
</evidence>
<dbReference type="FunFam" id="3.30.40.10:FF:000038">
    <property type="entry name" value="E3 ubiquitin-protein ligase listerin"/>
    <property type="match status" value="1"/>
</dbReference>
<dbReference type="PANTHER" id="PTHR12389:SF0">
    <property type="entry name" value="E3 UBIQUITIN-PROTEIN LIGASE LISTERIN"/>
    <property type="match status" value="1"/>
</dbReference>
<dbReference type="InterPro" id="IPR054477">
    <property type="entry name" value="LTN1_E3_ligase_6th"/>
</dbReference>
<dbReference type="Pfam" id="PF23009">
    <property type="entry name" value="UBC_like"/>
    <property type="match status" value="1"/>
</dbReference>
<evidence type="ECO:0000256" key="14">
    <source>
        <dbReference type="ARBA" id="ARBA00032366"/>
    </source>
</evidence>
<evidence type="ECO:0000256" key="3">
    <source>
        <dbReference type="ARBA" id="ARBA00004906"/>
    </source>
</evidence>
<dbReference type="CDD" id="cd16491">
    <property type="entry name" value="RING-CH-C4HC3_LTN1"/>
    <property type="match status" value="1"/>
</dbReference>
<evidence type="ECO:0000256" key="10">
    <source>
        <dbReference type="ARBA" id="ARBA00022737"/>
    </source>
</evidence>
<dbReference type="Gene3D" id="3.30.40.10">
    <property type="entry name" value="Zinc/RING finger domain, C3HC4 (zinc finger)"/>
    <property type="match status" value="1"/>
</dbReference>
<dbReference type="PROSITE" id="PS50089">
    <property type="entry name" value="ZF_RING_2"/>
    <property type="match status" value="1"/>
</dbReference>
<evidence type="ECO:0000256" key="17">
    <source>
        <dbReference type="SAM" id="MobiDB-lite"/>
    </source>
</evidence>
<keyword evidence="20" id="KW-1185">Reference proteome</keyword>
<keyword evidence="9 16" id="KW-0479">Metal-binding</keyword>
<dbReference type="PANTHER" id="PTHR12389">
    <property type="entry name" value="ZINC FINGER PROTEIN 294"/>
    <property type="match status" value="1"/>
</dbReference>
<proteinExistence type="inferred from homology"/>
<evidence type="ECO:0000256" key="7">
    <source>
        <dbReference type="ARBA" id="ARBA00022490"/>
    </source>
</evidence>
<accession>A0A9P0FET8</accession>
<evidence type="ECO:0000256" key="16">
    <source>
        <dbReference type="RuleBase" id="RU367090"/>
    </source>
</evidence>
<evidence type="ECO:0000313" key="19">
    <source>
        <dbReference type="EMBL" id="CAH0553483.1"/>
    </source>
</evidence>
<gene>
    <name evidence="19" type="ORF">MELIAE_LOCUS5469</name>
</gene>
<evidence type="ECO:0000256" key="9">
    <source>
        <dbReference type="ARBA" id="ARBA00022723"/>
    </source>
</evidence>
<dbReference type="InterPro" id="IPR039795">
    <property type="entry name" value="LTN1/Rkr1"/>
</dbReference>
<dbReference type="Pfam" id="PF22958">
    <property type="entry name" value="Ltn1_1st"/>
    <property type="match status" value="1"/>
</dbReference>
<dbReference type="GO" id="GO:0072344">
    <property type="term" value="P:rescue of stalled ribosome"/>
    <property type="evidence" value="ECO:0007669"/>
    <property type="project" value="UniProtKB-UniRule"/>
</dbReference>
<dbReference type="EC" id="2.3.2.27" evidence="5 16"/>
<dbReference type="InterPro" id="IPR054476">
    <property type="entry name" value="Ltn1_N"/>
</dbReference>
<evidence type="ECO:0000256" key="4">
    <source>
        <dbReference type="ARBA" id="ARBA00007997"/>
    </source>
</evidence>
<keyword evidence="8 16" id="KW-0808">Transferase</keyword>
<feature type="domain" description="RING-type" evidence="18">
    <location>
        <begin position="1639"/>
        <end position="1686"/>
    </location>
</feature>
<evidence type="ECO:0000256" key="2">
    <source>
        <dbReference type="ARBA" id="ARBA00004514"/>
    </source>
</evidence>
<keyword evidence="13 16" id="KW-0862">Zinc</keyword>
<dbReference type="SMART" id="SM00744">
    <property type="entry name" value="RINGv"/>
    <property type="match status" value="1"/>
</dbReference>
<evidence type="ECO:0000256" key="15">
    <source>
        <dbReference type="PROSITE-ProRule" id="PRU00175"/>
    </source>
</evidence>
<dbReference type="InterPro" id="IPR016024">
    <property type="entry name" value="ARM-type_fold"/>
</dbReference>
<dbReference type="EMBL" id="OV121134">
    <property type="protein sequence ID" value="CAH0553483.1"/>
    <property type="molecule type" value="Genomic_DNA"/>
</dbReference>
<evidence type="ECO:0000256" key="13">
    <source>
        <dbReference type="ARBA" id="ARBA00022833"/>
    </source>
</evidence>
<evidence type="ECO:0000256" key="11">
    <source>
        <dbReference type="ARBA" id="ARBA00022771"/>
    </source>
</evidence>
<dbReference type="Proteomes" id="UP001154078">
    <property type="component" value="Chromosome 3"/>
</dbReference>
<dbReference type="Pfam" id="PF22999">
    <property type="entry name" value="LTN1_E3_ligase_6th"/>
    <property type="match status" value="1"/>
</dbReference>
<dbReference type="GO" id="GO:0043023">
    <property type="term" value="F:ribosomal large subunit binding"/>
    <property type="evidence" value="ECO:0007669"/>
    <property type="project" value="TreeGrafter"/>
</dbReference>
<dbReference type="InterPro" id="IPR054478">
    <property type="entry name" value="LTN1_UBC"/>
</dbReference>
<evidence type="ECO:0000313" key="20">
    <source>
        <dbReference type="Proteomes" id="UP001154078"/>
    </source>
</evidence>
<keyword evidence="11 15" id="KW-0863">Zinc-finger</keyword>
<comment type="function">
    <text evidence="16">E3 ubiquitin-protein ligase. Component of the ribosome quality control complex (RQC), a ribosome-associated complex that mediates ubiquitination and extraction of incompletely synthesized nascent chains for proteasomal degradation.</text>
</comment>
<organism evidence="19 20">
    <name type="scientific">Brassicogethes aeneus</name>
    <name type="common">Rape pollen beetle</name>
    <name type="synonym">Meligethes aeneus</name>
    <dbReference type="NCBI Taxonomy" id="1431903"/>
    <lineage>
        <taxon>Eukaryota</taxon>
        <taxon>Metazoa</taxon>
        <taxon>Ecdysozoa</taxon>
        <taxon>Arthropoda</taxon>
        <taxon>Hexapoda</taxon>
        <taxon>Insecta</taxon>
        <taxon>Pterygota</taxon>
        <taxon>Neoptera</taxon>
        <taxon>Endopterygota</taxon>
        <taxon>Coleoptera</taxon>
        <taxon>Polyphaga</taxon>
        <taxon>Cucujiformia</taxon>
        <taxon>Nitidulidae</taxon>
        <taxon>Meligethinae</taxon>
        <taxon>Brassicogethes</taxon>
    </lineage>
</organism>
<dbReference type="GO" id="GO:0008270">
    <property type="term" value="F:zinc ion binding"/>
    <property type="evidence" value="ECO:0007669"/>
    <property type="project" value="UniProtKB-KW"/>
</dbReference>
<comment type="pathway">
    <text evidence="3 16">Protein modification; protein ubiquitination.</text>
</comment>
<evidence type="ECO:0000256" key="5">
    <source>
        <dbReference type="ARBA" id="ARBA00012483"/>
    </source>
</evidence>
<sequence>MGGKHKVANRTKNNARPSSSGRTAELLSTNMPNFTGLSGIKETGFGLGGFSLSNTDELDAALDPNYQLVLKKINKKDSTTKLKGLLELAELIKSSDVDTIKSLLPVWPRYYNVLATDTDNRVREATHNAHYQIILKAKRNIAPFLKQLMAPWFTSQYDTYPPAATIATQAFKDTFPSNKFQEAVVFCQEEILSYIKENLTEQSAQSYISSKSMSPEEAEAKLERVLISSLQGYYLYLTKVSPEQIKTTLELNSSIVSNPKFWKLAKHKIGAIRAAWFEVLAAICQHAIFLIEEKGSNITNTVFSNLDETDPTVLPYVWECALLVMSSFKEWWTFINIDKLFLPKLTKILKQGAQGTANVIYPNLLPLLSHLPPNIDAGTFYSNFFENIRLGFNQKHVIASRSESVAVATALIECLQYVILKNQSDVLLCKNLIGQHIISTLEWCLTENQACYKIIFNLVASLAQYWSRNQNTKDFNNYAAYLDFFFENVFVLFRDTLFNVKGLQSLNVADVTSRQIEFLQCLRHISKPKKVTKVQFTDKIDSGKPTEETCDSTVQTPNLYVKKLNALVFNIAEEQVKYIEEHRSKDLLKNFYSLVLDFDTQNFFYNLSEKMKVKNKDFVLIDIFNKILHKWLTSNDLCSQHVVDLIFLLFKFVEKSEQELIMDTLSKSISKECLGWCISQALSHPTNKNPIVQKWLHNDNVSSFIVSIADKEIEDKCTPELGVLLKLSLTENENGDLFIKQEAVKKIIDKLINVLEHENNYIITFDTCSSLASYISAIVYTDNLLLMYGDKLLLALFKLACKHNCDPEIVSSETMYELNSAWEDAVSLLGSGLEKSEFLQLTSKFTDVVENYLFKSDLSQAVIKHLTTIVANYLKACQRNVPYINDVLNLFIERPFVPQQKDNITQLCKKAEYITGALCSPYEEVTCDVEINVLDVYKYFVWTYFKSSIIFKNVSKECIEEDSDCEIQPELDSDFILSLLEMPEKYVGDILYDLSLAILFLDHYKNLSWYSEIKDYYKLTLTQFKQTVEKLSPQIKQNLKLFLKQSTLENSWLWCKTIYLFYKEITPGPLGNIYTELVSEIPKGESLCRLQLTQIFGEHIDFDFIGNKHDSVEFIVVLKSLLHCNEIDVQIAEVFGKVEAIRSENVPQFLYESHNISWVKTQEILEIIRLCSGLISQKINLLNRRHWDFGVLSLVSWASNILKARSHYNKIQVQALFAAVANLFICTEKQIQKLTEESENNNYVSEWKDVLVESIHADLAQLWLYLAEQFESLEYTQQLKYMPLIQDYGKVVNYIKHEFLFKFSVSSLPKWTKFLKKSCALLVSRVPTLQIWGYKMLLKLVPGLIQIDFEAVNTNTPHKKGLIFEQFKEKLVETHMIVNNMLMGFKLGEDSCTVKTSTDSFTYTFAYLLLWDVLLTLCEQSPTELRYQYADWLRNEDLLKNFLNNLFRLMPTEVLHFSEGKSKTISDLFLEKTSLDITDECNSEKIEKFVCRLYASALAQLPALVRQWWTGIETRVSQVVEKVTSIYVSPHLCTLEFADVTSHDTKFKNMVIKVVPSVREVVAVYTVDEATMELVITLPANYPLGGPEVQCNRQIGGTTHKHWLLQFKKCVLHQNGRIWDGLSLWNTNLDKKFDGVEECYICFAVLHPGTYQLPKLSCQTCKKKFHSACLYKWFSTSNKSSCPICRNLF</sequence>
<feature type="region of interest" description="Disordered" evidence="17">
    <location>
        <begin position="1"/>
        <end position="26"/>
    </location>
</feature>
<keyword evidence="12 16" id="KW-0833">Ubl conjugation pathway</keyword>
<comment type="catalytic activity">
    <reaction evidence="1 16">
        <text>S-ubiquitinyl-[E2 ubiquitin-conjugating enzyme]-L-cysteine + [acceptor protein]-L-lysine = [E2 ubiquitin-conjugating enzyme]-L-cysteine + N(6)-ubiquitinyl-[acceptor protein]-L-lysine.</text>
        <dbReference type="EC" id="2.3.2.27"/>
    </reaction>
</comment>
<dbReference type="GO" id="GO:1990112">
    <property type="term" value="C:RQC complex"/>
    <property type="evidence" value="ECO:0007669"/>
    <property type="project" value="UniProtKB-UniRule"/>
</dbReference>
<dbReference type="SUPFAM" id="SSF57850">
    <property type="entry name" value="RING/U-box"/>
    <property type="match status" value="1"/>
</dbReference>
<dbReference type="SMART" id="SM01197">
    <property type="entry name" value="FANCL_C"/>
    <property type="match status" value="1"/>
</dbReference>
<dbReference type="InterPro" id="IPR001841">
    <property type="entry name" value="Znf_RING"/>
</dbReference>
<protein>
    <recommendedName>
        <fullName evidence="6 16">E3 ubiquitin-protein ligase listerin</fullName>
        <ecNumber evidence="5 16">2.3.2.27</ecNumber>
    </recommendedName>
    <alternativeName>
        <fullName evidence="14 16">RING-type E3 ubiquitin transferase listerin</fullName>
    </alternativeName>
</protein>
<evidence type="ECO:0000256" key="12">
    <source>
        <dbReference type="ARBA" id="ARBA00022786"/>
    </source>
</evidence>
<keyword evidence="7" id="KW-0963">Cytoplasm</keyword>
<evidence type="ECO:0000256" key="8">
    <source>
        <dbReference type="ARBA" id="ARBA00022679"/>
    </source>
</evidence>
<dbReference type="InterPro" id="IPR011016">
    <property type="entry name" value="Znf_RING-CH"/>
</dbReference>
<comment type="similarity">
    <text evidence="4 16">Belongs to the LTN1 family.</text>
</comment>
<reference evidence="19" key="1">
    <citation type="submission" date="2021-12" db="EMBL/GenBank/DDBJ databases">
        <authorList>
            <person name="King R."/>
        </authorList>
    </citation>
    <scope>NUCLEOTIDE SEQUENCE</scope>
</reference>
<dbReference type="InterPro" id="IPR039804">
    <property type="entry name" value="RING-CH-C4HC3_LTN1"/>
</dbReference>
<feature type="compositionally biased region" description="Polar residues" evidence="17">
    <location>
        <begin position="10"/>
        <end position="26"/>
    </location>
</feature>
<dbReference type="GO" id="GO:1990116">
    <property type="term" value="P:ribosome-associated ubiquitin-dependent protein catabolic process"/>
    <property type="evidence" value="ECO:0007669"/>
    <property type="project" value="UniProtKB-UniRule"/>
</dbReference>
<dbReference type="GO" id="GO:0061630">
    <property type="term" value="F:ubiquitin protein ligase activity"/>
    <property type="evidence" value="ECO:0007669"/>
    <property type="project" value="UniProtKB-UniRule"/>
</dbReference>
<comment type="subunit">
    <text evidence="16">Component of the ribosome quality control complex (RQC).</text>
</comment>
<comment type="subcellular location">
    <subcellularLocation>
        <location evidence="2">Cytoplasm</location>
        <location evidence="2">Cytosol</location>
    </subcellularLocation>
</comment>
<name>A0A9P0FET8_BRAAE</name>
<dbReference type="GO" id="GO:0005829">
    <property type="term" value="C:cytosol"/>
    <property type="evidence" value="ECO:0007669"/>
    <property type="project" value="UniProtKB-SubCell"/>
</dbReference>
<keyword evidence="10" id="KW-0677">Repeat</keyword>
<dbReference type="InterPro" id="IPR013083">
    <property type="entry name" value="Znf_RING/FYVE/PHD"/>
</dbReference>
<evidence type="ECO:0000256" key="6">
    <source>
        <dbReference type="ARBA" id="ARBA00017157"/>
    </source>
</evidence>
<dbReference type="SUPFAM" id="SSF48371">
    <property type="entry name" value="ARM repeat"/>
    <property type="match status" value="1"/>
</dbReference>